<gene>
    <name evidence="2" type="ORF">F0P93_22040</name>
</gene>
<dbReference type="Pfam" id="PF02836">
    <property type="entry name" value="Glyco_hydro_2_C"/>
    <property type="match status" value="1"/>
</dbReference>
<feature type="domain" description="Glycoside hydrolase family 2 catalytic" evidence="1">
    <location>
        <begin position="99"/>
        <end position="223"/>
    </location>
</feature>
<keyword evidence="3" id="KW-1185">Reference proteome</keyword>
<protein>
    <recommendedName>
        <fullName evidence="1">Glycoside hydrolase family 2 catalytic domain-containing protein</fullName>
    </recommendedName>
</protein>
<name>A0A5N1JAQ7_9BACT</name>
<dbReference type="Proteomes" id="UP000326344">
    <property type="component" value="Unassembled WGS sequence"/>
</dbReference>
<sequence>MVLLAGLSQCHNPADQPFRRTVSIGKKDGKFILHRNGRPFEIKGAAGYSHFHTLKESGGNTLRTWDTTRLASLLDSAQTNHLAVVVGLPLPMNDNMAFYNDPVKVASHLKALQAVVNRFKHNPAVLMWSLGNELDFPFGLSYYRFYTTFNAITDMIHREDPDHPVTTVILNFNTKYIFNITTRCDVDLLSFNIYSNIKTLRKDLADFSWFWNGPYLLTEWGIDGPWEGTEQTAWGAYIENTSKKKADFYLKRYQQDVPREDPRFLGSFVFFWGNKQETTPTWFSLFDEAGAPAEPVAIMKYIWTGKPSPEPFPELQYMLVNQKGARDNILLSPGSLSTAEVFLYKTNDPIKTVKWQILPEDWYRENNQNSTKKRKPIEGLFQKNQNLKATFAAPEQEGPYRVFATIYLQNGNFATCNTPFYVVSDP</sequence>
<dbReference type="InterPro" id="IPR006103">
    <property type="entry name" value="Glyco_hydro_2_cat"/>
</dbReference>
<evidence type="ECO:0000313" key="3">
    <source>
        <dbReference type="Proteomes" id="UP000326344"/>
    </source>
</evidence>
<accession>A0A5N1JAQ7</accession>
<dbReference type="EMBL" id="VTWS01000006">
    <property type="protein sequence ID" value="KAA9349485.1"/>
    <property type="molecule type" value="Genomic_DNA"/>
</dbReference>
<reference evidence="2 3" key="1">
    <citation type="submission" date="2019-09" db="EMBL/GenBank/DDBJ databases">
        <title>Genome Sequence of Larkinella sp MA1.</title>
        <authorList>
            <person name="Srinivasan S."/>
        </authorList>
    </citation>
    <scope>NUCLEOTIDE SEQUENCE [LARGE SCALE GENOMIC DNA]</scope>
    <source>
        <strain evidence="2 3">MA1</strain>
    </source>
</reference>
<dbReference type="InterPro" id="IPR017853">
    <property type="entry name" value="GH"/>
</dbReference>
<dbReference type="Gene3D" id="3.20.20.80">
    <property type="entry name" value="Glycosidases"/>
    <property type="match status" value="1"/>
</dbReference>
<dbReference type="GO" id="GO:0005975">
    <property type="term" value="P:carbohydrate metabolic process"/>
    <property type="evidence" value="ECO:0007669"/>
    <property type="project" value="InterPro"/>
</dbReference>
<dbReference type="AlphaFoldDB" id="A0A5N1JAQ7"/>
<organism evidence="2 3">
    <name type="scientific">Larkinella humicola</name>
    <dbReference type="NCBI Taxonomy" id="2607654"/>
    <lineage>
        <taxon>Bacteria</taxon>
        <taxon>Pseudomonadati</taxon>
        <taxon>Bacteroidota</taxon>
        <taxon>Cytophagia</taxon>
        <taxon>Cytophagales</taxon>
        <taxon>Spirosomataceae</taxon>
        <taxon>Larkinella</taxon>
    </lineage>
</organism>
<comment type="caution">
    <text evidence="2">The sequence shown here is derived from an EMBL/GenBank/DDBJ whole genome shotgun (WGS) entry which is preliminary data.</text>
</comment>
<dbReference type="SUPFAM" id="SSF51445">
    <property type="entry name" value="(Trans)glycosidases"/>
    <property type="match status" value="1"/>
</dbReference>
<dbReference type="GO" id="GO:0004553">
    <property type="term" value="F:hydrolase activity, hydrolyzing O-glycosyl compounds"/>
    <property type="evidence" value="ECO:0007669"/>
    <property type="project" value="InterPro"/>
</dbReference>
<evidence type="ECO:0000313" key="2">
    <source>
        <dbReference type="EMBL" id="KAA9349485.1"/>
    </source>
</evidence>
<evidence type="ECO:0000259" key="1">
    <source>
        <dbReference type="Pfam" id="PF02836"/>
    </source>
</evidence>
<proteinExistence type="predicted"/>